<organism evidence="11 12">
    <name type="scientific">Metschnikowia bicuspidata var. bicuspidata NRRL YB-4993</name>
    <dbReference type="NCBI Taxonomy" id="869754"/>
    <lineage>
        <taxon>Eukaryota</taxon>
        <taxon>Fungi</taxon>
        <taxon>Dikarya</taxon>
        <taxon>Ascomycota</taxon>
        <taxon>Saccharomycotina</taxon>
        <taxon>Pichiomycetes</taxon>
        <taxon>Metschnikowiaceae</taxon>
        <taxon>Metschnikowia</taxon>
    </lineage>
</organism>
<evidence type="ECO:0000256" key="4">
    <source>
        <dbReference type="ARBA" id="ARBA00022679"/>
    </source>
</evidence>
<evidence type="ECO:0000313" key="11">
    <source>
        <dbReference type="EMBL" id="OBA24077.1"/>
    </source>
</evidence>
<dbReference type="EC" id="2.7.7.6" evidence="2 8"/>
<dbReference type="Gene3D" id="1.10.287.280">
    <property type="match status" value="1"/>
</dbReference>
<comment type="similarity">
    <text evidence="1 8">Belongs to the phage and mitochondrial RNA polymerase family.</text>
</comment>
<dbReference type="PROSITE" id="PS00900">
    <property type="entry name" value="RNA_POL_PHAGE_1"/>
    <property type="match status" value="1"/>
</dbReference>
<proteinExistence type="inferred from homology"/>
<dbReference type="PANTHER" id="PTHR10102:SF0">
    <property type="entry name" value="DNA-DIRECTED RNA POLYMERASE, MITOCHONDRIAL"/>
    <property type="match status" value="1"/>
</dbReference>
<dbReference type="GO" id="GO:0006390">
    <property type="term" value="P:mitochondrial transcription"/>
    <property type="evidence" value="ECO:0007669"/>
    <property type="project" value="TreeGrafter"/>
</dbReference>
<dbReference type="GO" id="GO:0034245">
    <property type="term" value="C:mitochondrial DNA-directed RNA polymerase complex"/>
    <property type="evidence" value="ECO:0007669"/>
    <property type="project" value="TreeGrafter"/>
</dbReference>
<comment type="caution">
    <text evidence="11">The sequence shown here is derived from an EMBL/GenBank/DDBJ whole genome shotgun (WGS) entry which is preliminary data.</text>
</comment>
<dbReference type="EMBL" id="LXTC01000001">
    <property type="protein sequence ID" value="OBA24077.1"/>
    <property type="molecule type" value="Genomic_DNA"/>
</dbReference>
<dbReference type="GO" id="GO:0003899">
    <property type="term" value="F:DNA-directed RNA polymerase activity"/>
    <property type="evidence" value="ECO:0007669"/>
    <property type="project" value="UniProtKB-EC"/>
</dbReference>
<feature type="domain" description="DNA-directed RNA polymerase N-terminal" evidence="10">
    <location>
        <begin position="313"/>
        <end position="577"/>
    </location>
</feature>
<keyword evidence="3 8" id="KW-0240">DNA-directed RNA polymerase</keyword>
<dbReference type="SMART" id="SM01311">
    <property type="entry name" value="RPOL_N"/>
    <property type="match status" value="1"/>
</dbReference>
<dbReference type="OrthoDB" id="276422at2759"/>
<keyword evidence="5 8" id="KW-0548">Nucleotidyltransferase</keyword>
<dbReference type="InterPro" id="IPR029262">
    <property type="entry name" value="RPOL_N"/>
</dbReference>
<dbReference type="GeneID" id="30026699"/>
<evidence type="ECO:0000256" key="3">
    <source>
        <dbReference type="ARBA" id="ARBA00022478"/>
    </source>
</evidence>
<dbReference type="InterPro" id="IPR002092">
    <property type="entry name" value="DNA-dir_Rpol_phage-type"/>
</dbReference>
<dbReference type="Proteomes" id="UP000092555">
    <property type="component" value="Unassembled WGS sequence"/>
</dbReference>
<name>A0A1A0HJL3_9ASCO</name>
<evidence type="ECO:0000259" key="10">
    <source>
        <dbReference type="SMART" id="SM01311"/>
    </source>
</evidence>
<dbReference type="SUPFAM" id="SSF56672">
    <property type="entry name" value="DNA/RNA polymerases"/>
    <property type="match status" value="1"/>
</dbReference>
<evidence type="ECO:0000256" key="2">
    <source>
        <dbReference type="ARBA" id="ARBA00012418"/>
    </source>
</evidence>
<accession>A0A1A0HJL3</accession>
<protein>
    <recommendedName>
        <fullName evidence="2 8">DNA-directed RNA polymerase</fullName>
        <ecNumber evidence="2 8">2.7.7.6</ecNumber>
    </recommendedName>
</protein>
<dbReference type="AlphaFoldDB" id="A0A1A0HJL3"/>
<reference evidence="11 12" key="1">
    <citation type="submission" date="2016-05" db="EMBL/GenBank/DDBJ databases">
        <title>Comparative genomics of biotechnologically important yeasts.</title>
        <authorList>
            <consortium name="DOE Joint Genome Institute"/>
            <person name="Riley R."/>
            <person name="Haridas S."/>
            <person name="Wolfe K.H."/>
            <person name="Lopes M.R."/>
            <person name="Hittinger C.T."/>
            <person name="Goker M."/>
            <person name="Salamov A."/>
            <person name="Wisecaver J."/>
            <person name="Long T.M."/>
            <person name="Aerts A.L."/>
            <person name="Barry K."/>
            <person name="Choi C."/>
            <person name="Clum A."/>
            <person name="Coughlan A.Y."/>
            <person name="Deshpande S."/>
            <person name="Douglass A.P."/>
            <person name="Hanson S.J."/>
            <person name="Klenk H.-P."/>
            <person name="LaButti K."/>
            <person name="Lapidus A."/>
            <person name="Lindquist E."/>
            <person name="Lipzen A."/>
            <person name="Meier-kolthoff J.P."/>
            <person name="Ohm R.A."/>
            <person name="Otillar R.P."/>
            <person name="Pangilinan J."/>
            <person name="Peng Y."/>
            <person name="Rokas A."/>
            <person name="Rosa C.A."/>
            <person name="Scheuner C."/>
            <person name="Sibirny A.A."/>
            <person name="Slot J.C."/>
            <person name="Stielow J.B."/>
            <person name="Sun H."/>
            <person name="Kurtzman C.P."/>
            <person name="Blackwell M."/>
            <person name="Grigoriev I.V."/>
            <person name="Jeffries T.W."/>
        </authorList>
    </citation>
    <scope>NUCLEOTIDE SEQUENCE [LARGE SCALE GENOMIC DNA]</scope>
    <source>
        <strain evidence="11 12">NRRL YB-4993</strain>
    </source>
</reference>
<evidence type="ECO:0000256" key="7">
    <source>
        <dbReference type="ARBA" id="ARBA00048552"/>
    </source>
</evidence>
<gene>
    <name evidence="11" type="ORF">METBIDRAFT_10255</name>
</gene>
<keyword evidence="6 8" id="KW-0804">Transcription</keyword>
<dbReference type="InterPro" id="IPR037159">
    <property type="entry name" value="RNA_POL_N_sf"/>
</dbReference>
<dbReference type="Gene3D" id="1.10.1320.10">
    <property type="entry name" value="DNA-directed RNA polymerase, N-terminal domain"/>
    <property type="match status" value="1"/>
</dbReference>
<dbReference type="PROSITE" id="PS00489">
    <property type="entry name" value="RNA_POL_PHAGE_2"/>
    <property type="match status" value="1"/>
</dbReference>
<dbReference type="PANTHER" id="PTHR10102">
    <property type="entry name" value="DNA-DIRECTED RNA POLYMERASE, MITOCHONDRIAL"/>
    <property type="match status" value="1"/>
</dbReference>
<comment type="catalytic activity">
    <reaction evidence="7 8">
        <text>RNA(n) + a ribonucleoside 5'-triphosphate = RNA(n+1) + diphosphate</text>
        <dbReference type="Rhea" id="RHEA:21248"/>
        <dbReference type="Rhea" id="RHEA-COMP:14527"/>
        <dbReference type="Rhea" id="RHEA-COMP:17342"/>
        <dbReference type="ChEBI" id="CHEBI:33019"/>
        <dbReference type="ChEBI" id="CHEBI:61557"/>
        <dbReference type="ChEBI" id="CHEBI:140395"/>
        <dbReference type="EC" id="2.7.7.6"/>
    </reaction>
</comment>
<evidence type="ECO:0000256" key="9">
    <source>
        <dbReference type="SAM" id="MobiDB-lite"/>
    </source>
</evidence>
<evidence type="ECO:0000256" key="5">
    <source>
        <dbReference type="ARBA" id="ARBA00022695"/>
    </source>
</evidence>
<keyword evidence="4 8" id="KW-0808">Transferase</keyword>
<evidence type="ECO:0000313" key="12">
    <source>
        <dbReference type="Proteomes" id="UP000092555"/>
    </source>
</evidence>
<keyword evidence="12" id="KW-1185">Reference proteome</keyword>
<dbReference type="RefSeq" id="XP_018714558.1">
    <property type="nucleotide sequence ID" value="XM_018853723.1"/>
</dbReference>
<dbReference type="Pfam" id="PF00940">
    <property type="entry name" value="RNA_pol"/>
    <property type="match status" value="1"/>
</dbReference>
<dbReference type="GO" id="GO:0001018">
    <property type="term" value="F:mitochondrial promoter sequence-specific DNA binding"/>
    <property type="evidence" value="ECO:0007669"/>
    <property type="project" value="TreeGrafter"/>
</dbReference>
<dbReference type="Pfam" id="PF14700">
    <property type="entry name" value="RPOL_N"/>
    <property type="match status" value="1"/>
</dbReference>
<comment type="function">
    <text evidence="8">DNA-dependent RNA polymerase catalyzes the transcription of DNA into RNA using the four ribonucleoside triphosphates as substrates.</text>
</comment>
<dbReference type="InterPro" id="IPR046950">
    <property type="entry name" value="DNA-dir_Rpol_C_phage-type"/>
</dbReference>
<dbReference type="STRING" id="869754.A0A1A0HJL3"/>
<dbReference type="InterPro" id="IPR043502">
    <property type="entry name" value="DNA/RNA_pol_sf"/>
</dbReference>
<dbReference type="Gene3D" id="1.10.150.20">
    <property type="entry name" value="5' to 3' exonuclease, C-terminal subdomain"/>
    <property type="match status" value="1"/>
</dbReference>
<evidence type="ECO:0000256" key="6">
    <source>
        <dbReference type="ARBA" id="ARBA00023163"/>
    </source>
</evidence>
<sequence length="1138" mass="128047">MFCRPRTHGRAATPQPLRRHPPTRHLARTPGSLQAMLAPAVREQAQAVIATLQLQIVTRLQAEHTRAKVLNLETRTRLSHFLQAVFSGDYTAAGEVLGRFRSACTWTGASDKSVPIYTSCFATLLTQACRPDKRMPTMLDLTALVAAAERLPRRVGLAAQSPHPTRIRCLVVLVLLRKLAATPPANRIAHVNLVAYIRGLAAQFALSAEDVLAQLRALGPGLFAQFNQVFRRNERGPGPADEVHVALRNALDALRDDERSLSFDALCTFLERHSFDAAGFSPRPTAKYYEIFDSLSGQARADFLDAYLSYNHKKQLLVEDASQNVYRAVSSLRRMVGFTALHKAWIAAWLQAANGHVQRLVTSRADLEKFAFVFSYLSVEHVTSLCLTHMLSATVLAPHAKALHLASRIAWSLRKELGQADKVVFSPKNQDLVFGADHALELACSLIKILIQSCSLPESSAITSQLDELWAGRVFQFGVAHGEADMPKLWRLGTVKIHPVVAEHFRINQELFQTGEYRLPMIHPPKPWKSPRDGGFLSIRLPLVKSSEPMTSDAYMEQAHQTGQLTSVYLSVNALGACAWTINGFTLASFNALWDRPNIRALLPSLAPRLQENLPQPSRNAFPDDHSYQQALAKWKHVELENRKKSQDAQSLRIYYGMVKRLANSLATNGEIIYLPHNMDFRGRVYPAVSLLSHQNEDLVRSLLMFWEAKPLGPDGYNWLVYHLANLYNKKKMTMAELKEFVEQHKNPIRESAANPLAEDAWWVRADTPWQVLALCNELDKIWGYSGDISTFKSRIPVHQDGSCNGLQHYSALGADKEAARAVNILPDEKMQDVYTTVLGLVESRVEKDRNSAKELDQDLAREAKKVLSRKLIKQTVMTTVYGVTPYGATRQVQKQIADIAQTGSAISIPESKQLMLAKFISHHTLESISNLFAGAKLIQHWLVDNCARCIQAFDKKDYPRDENIDFFGGKHYRPMMWTSLSGFPVIQMYRKRQIRELVTPLQRLCLNDDTQLAPIDELRLKNGIAPNFIHSIDAIHLLMTCLGAKAENITFASVHDSFWTHAGEVGVLSRVIREEFARLHSSNIIENLRQDVKHINRNSHQLVWANRKHDERFVTDLVDLRKTYESTHKKLESASVG</sequence>
<evidence type="ECO:0000256" key="8">
    <source>
        <dbReference type="RuleBase" id="RU003805"/>
    </source>
</evidence>
<evidence type="ECO:0000256" key="1">
    <source>
        <dbReference type="ARBA" id="ARBA00009493"/>
    </source>
</evidence>
<feature type="region of interest" description="Disordered" evidence="9">
    <location>
        <begin position="1"/>
        <end position="24"/>
    </location>
</feature>